<keyword evidence="1" id="KW-0812">Transmembrane</keyword>
<proteinExistence type="predicted"/>
<accession>A0A0H5RYI0</accession>
<dbReference type="EMBL" id="CWKH01000003">
    <property type="protein sequence ID" value="CRZ18577.1"/>
    <property type="molecule type" value="Genomic_DNA"/>
</dbReference>
<dbReference type="RefSeq" id="WP_090518078.1">
    <property type="nucleotide sequence ID" value="NZ_CWKH01000003.1"/>
</dbReference>
<dbReference type="STRING" id="146018.BN2156_05481"/>
<dbReference type="Proteomes" id="UP000199147">
    <property type="component" value="Unassembled WGS sequence"/>
</dbReference>
<evidence type="ECO:0000256" key="1">
    <source>
        <dbReference type="SAM" id="Phobius"/>
    </source>
</evidence>
<reference evidence="3" key="1">
    <citation type="submission" date="2015-07" db="EMBL/GenBank/DDBJ databases">
        <authorList>
            <person name="Urmite Genomes"/>
        </authorList>
    </citation>
    <scope>NUCLEOTIDE SEQUENCE [LARGE SCALE GENOMIC DNA]</scope>
    <source>
        <strain evidence="3">type strain: ATCC 49404</strain>
    </source>
</reference>
<feature type="transmembrane region" description="Helical" evidence="1">
    <location>
        <begin position="114"/>
        <end position="133"/>
    </location>
</feature>
<dbReference type="OrthoDB" id="9929641at2"/>
<protein>
    <submittedName>
        <fullName evidence="2">Uncharacterized protein</fullName>
    </submittedName>
</protein>
<keyword evidence="3" id="KW-1185">Reference proteome</keyword>
<feature type="transmembrane region" description="Helical" evidence="1">
    <location>
        <begin position="55"/>
        <end position="77"/>
    </location>
</feature>
<keyword evidence="1" id="KW-1133">Transmembrane helix</keyword>
<organism evidence="2 3">
    <name type="scientific">Mycolicibacterium neworleansense</name>
    <dbReference type="NCBI Taxonomy" id="146018"/>
    <lineage>
        <taxon>Bacteria</taxon>
        <taxon>Bacillati</taxon>
        <taxon>Actinomycetota</taxon>
        <taxon>Actinomycetes</taxon>
        <taxon>Mycobacteriales</taxon>
        <taxon>Mycobacteriaceae</taxon>
        <taxon>Mycolicibacterium</taxon>
    </lineage>
</organism>
<evidence type="ECO:0000313" key="2">
    <source>
        <dbReference type="EMBL" id="CRZ18577.1"/>
    </source>
</evidence>
<sequence>MFARPAQAAPRNSLAIITVALSLLCGVASLWAMGSSAFAVWVASPMGTALLRYPLVVLPVTAVGMLIAAALFIQGAVRLLRRRISGPALIVAGTVLTVALSAISSYMFSGTMATASLVSSLGLPALTAICALLPGTRRWCLA</sequence>
<gene>
    <name evidence="2" type="ORF">BN2156_05481</name>
</gene>
<feature type="transmembrane region" description="Helical" evidence="1">
    <location>
        <begin position="89"/>
        <end position="108"/>
    </location>
</feature>
<evidence type="ECO:0000313" key="3">
    <source>
        <dbReference type="Proteomes" id="UP000199147"/>
    </source>
</evidence>
<keyword evidence="1" id="KW-0472">Membrane</keyword>
<name>A0A0H5RYI0_9MYCO</name>
<dbReference type="AlphaFoldDB" id="A0A0H5RYI0"/>